<organism evidence="2 3">
    <name type="scientific">Amorphus orientalis</name>
    <dbReference type="NCBI Taxonomy" id="649198"/>
    <lineage>
        <taxon>Bacteria</taxon>
        <taxon>Pseudomonadati</taxon>
        <taxon>Pseudomonadota</taxon>
        <taxon>Alphaproteobacteria</taxon>
        <taxon>Hyphomicrobiales</taxon>
        <taxon>Amorphaceae</taxon>
        <taxon>Amorphus</taxon>
    </lineage>
</organism>
<dbReference type="EMBL" id="JAUSUL010000002">
    <property type="protein sequence ID" value="MDQ0315592.1"/>
    <property type="molecule type" value="Genomic_DNA"/>
</dbReference>
<proteinExistence type="predicted"/>
<comment type="caution">
    <text evidence="2">The sequence shown here is derived from an EMBL/GenBank/DDBJ whole genome shotgun (WGS) entry which is preliminary data.</text>
</comment>
<sequence>MTTLSLNEVEQSIRKAAVGAGLPQGTAYETGRAAGWLAVAGLPAFTISADALEAAHAGATAGARVTHLDGGWLIEPADDRPLCPCRAGVAAADLLNAGAQSVTLKTVAWPILAVALLTVLTETRSAVVRLGGGDNPDSAPGLAVRGGVATASTHDTLAAAQISATDLTVTASEAAAPAPGTSYGDAAARRRTVTDGVSPDPAAADRIARLIANTLVPASDLSRDRGAGAGLIDSN</sequence>
<dbReference type="Proteomes" id="UP001229244">
    <property type="component" value="Unassembled WGS sequence"/>
</dbReference>
<name>A0AAE3VPA2_9HYPH</name>
<dbReference type="Pfam" id="PF12525">
    <property type="entry name" value="DUF3726"/>
    <property type="match status" value="1"/>
</dbReference>
<accession>A0AAE3VPA2</accession>
<keyword evidence="3" id="KW-1185">Reference proteome</keyword>
<dbReference type="InterPro" id="IPR022201">
    <property type="entry name" value="DUF3726"/>
</dbReference>
<protein>
    <recommendedName>
        <fullName evidence="4">DUF3726 domain-containing protein</fullName>
    </recommendedName>
</protein>
<evidence type="ECO:0008006" key="4">
    <source>
        <dbReference type="Google" id="ProtNLM"/>
    </source>
</evidence>
<gene>
    <name evidence="2" type="ORF">J2S73_002049</name>
</gene>
<evidence type="ECO:0000256" key="1">
    <source>
        <dbReference type="SAM" id="MobiDB-lite"/>
    </source>
</evidence>
<reference evidence="2" key="1">
    <citation type="submission" date="2023-07" db="EMBL/GenBank/DDBJ databases">
        <title>Genomic Encyclopedia of Type Strains, Phase IV (KMG-IV): sequencing the most valuable type-strain genomes for metagenomic binning, comparative biology and taxonomic classification.</title>
        <authorList>
            <person name="Goeker M."/>
        </authorList>
    </citation>
    <scope>NUCLEOTIDE SEQUENCE</scope>
    <source>
        <strain evidence="2">DSM 21202</strain>
    </source>
</reference>
<dbReference type="RefSeq" id="WP_306885421.1">
    <property type="nucleotide sequence ID" value="NZ_JAUSUL010000002.1"/>
</dbReference>
<feature type="region of interest" description="Disordered" evidence="1">
    <location>
        <begin position="176"/>
        <end position="200"/>
    </location>
</feature>
<dbReference type="AlphaFoldDB" id="A0AAE3VPA2"/>
<evidence type="ECO:0000313" key="3">
    <source>
        <dbReference type="Proteomes" id="UP001229244"/>
    </source>
</evidence>
<evidence type="ECO:0000313" key="2">
    <source>
        <dbReference type="EMBL" id="MDQ0315592.1"/>
    </source>
</evidence>